<reference evidence="19 20" key="1">
    <citation type="submission" date="2012-01" db="EMBL/GenBank/DDBJ databases">
        <title>Complete sequence of Desulfotomaculum gibsoniae DSM 7213.</title>
        <authorList>
            <consortium name="US DOE Joint Genome Institute"/>
            <person name="Lucas S."/>
            <person name="Han J."/>
            <person name="Lapidus A."/>
            <person name="Cheng J.-F."/>
            <person name="Goodwin L."/>
            <person name="Pitluck S."/>
            <person name="Peters L."/>
            <person name="Ovchinnikova G."/>
            <person name="Teshima H."/>
            <person name="Detter J.C."/>
            <person name="Han C."/>
            <person name="Tapia R."/>
            <person name="Land M."/>
            <person name="Hauser L."/>
            <person name="Kyrpides N."/>
            <person name="Ivanova N."/>
            <person name="Pagani I."/>
            <person name="Parshina S."/>
            <person name="Plugge C."/>
            <person name="Muyzer G."/>
            <person name="Kuever J."/>
            <person name="Ivanova A."/>
            <person name="Nazina T."/>
            <person name="Klenk H.-P."/>
            <person name="Brambilla E."/>
            <person name="Spring S."/>
            <person name="Stams A.F."/>
            <person name="Woyke T."/>
        </authorList>
    </citation>
    <scope>NUCLEOTIDE SEQUENCE [LARGE SCALE GENOMIC DNA]</scope>
    <source>
        <strain evidence="19 20">DSM 7213</strain>
    </source>
</reference>
<dbReference type="SMART" id="SM00382">
    <property type="entry name" value="AAA"/>
    <property type="match status" value="1"/>
</dbReference>
<evidence type="ECO:0000256" key="12">
    <source>
        <dbReference type="ARBA" id="ARBA00023306"/>
    </source>
</evidence>
<dbReference type="InterPro" id="IPR050206">
    <property type="entry name" value="FtsK/SpoIIIE/SftA"/>
</dbReference>
<dbReference type="eggNOG" id="COG1674">
    <property type="taxonomic scope" value="Bacteria"/>
</dbReference>
<dbReference type="Gene3D" id="3.40.50.300">
    <property type="entry name" value="P-loop containing nucleotide triphosphate hydrolases"/>
    <property type="match status" value="1"/>
</dbReference>
<feature type="region of interest" description="Disordered" evidence="16">
    <location>
        <begin position="247"/>
        <end position="283"/>
    </location>
</feature>
<dbReference type="KEGG" id="dgi:Desgi_3784"/>
<dbReference type="GO" id="GO:0051301">
    <property type="term" value="P:cell division"/>
    <property type="evidence" value="ECO:0007669"/>
    <property type="project" value="UniProtKB-KW"/>
</dbReference>
<feature type="transmembrane region" description="Helical" evidence="17">
    <location>
        <begin position="20"/>
        <end position="40"/>
    </location>
</feature>
<evidence type="ECO:0000256" key="11">
    <source>
        <dbReference type="ARBA" id="ARBA00023136"/>
    </source>
</evidence>
<dbReference type="Pfam" id="PF09397">
    <property type="entry name" value="FtsK_gamma"/>
    <property type="match status" value="1"/>
</dbReference>
<dbReference type="EMBL" id="CP003273">
    <property type="protein sequence ID" value="AGL03106.1"/>
    <property type="molecule type" value="Genomic_DNA"/>
</dbReference>
<evidence type="ECO:0000259" key="18">
    <source>
        <dbReference type="PROSITE" id="PS50901"/>
    </source>
</evidence>
<evidence type="ECO:0000256" key="16">
    <source>
        <dbReference type="SAM" id="MobiDB-lite"/>
    </source>
</evidence>
<sequence length="771" mass="82415">MTKSAKKKNSPPKPGPGIMLDIAGLTLIALSLIGLASIFTSNTGSVGTVGLLIKKGLKTLAGSGYVVFLILLIPVGLKLMNRHRWRVNSRFWGLLVLFGSLQIFLHRHIPMSNSFSAGLAGQGGGVTGAALGYTLKYSFGIVGTYIFLVLLILVGITLCTGVSIKELAINSWCKVKSAAARAGSLVINFLYIEVDESEQPRGKKDRQPGEANLAKEDGQIQLSEEFTAPVIEVSRSTIALAEQDISRDTPEAAMQEKSQQPHDSNNIEPNNLPGAQANTPAGEREYHLPPLSLLAPLPNRANNQAGRDVNQRIKVLEQILDSFGIKARVTHVSVGPSITRYELQPPPGVKVSKIVGLSDDIALGMASAGVRIEAPIPGKAAVGIEVPNGEIAAVALRELLEDKTFTGSPSRLTIALGKDIAGAAVTADLAKMPHLLIAGATGSGKSVCVNTLICSILYKATPDDVKFLMVDPKMVELANYNGIPHLVSPVVTNAKKAAGALRWAVREMETRYDLFAAAGVRDITRYNALCGEFEQAGQNPLPYIVVIIDELADLMMVAPADVEDAICRLAQMARAAGIHLVVATQRPSVDVITGLIKANIPSRISFAVSSQTDSRTILDMGGAEKLLGKGDMLFYPVGAAKPVRVQGAFISDKDVENLVDFLKDQARPVYNEAVLEEQAGNDAVGIEESDELLPQAARIFIESGTASISMLQRRLHIGYARAARLVDIMEQRGIVGGFEGSKPRAVLMTMEQYQQVFEIQEVSPDAKTAAS</sequence>
<dbReference type="Proteomes" id="UP000013520">
    <property type="component" value="Chromosome"/>
</dbReference>
<keyword evidence="6 15" id="KW-0547">Nucleotide-binding</keyword>
<dbReference type="Gene3D" id="3.30.980.40">
    <property type="match status" value="1"/>
</dbReference>
<dbReference type="Pfam" id="PF01580">
    <property type="entry name" value="FtsK_SpoIIIE"/>
    <property type="match status" value="1"/>
</dbReference>
<feature type="domain" description="FtsK" evidence="18">
    <location>
        <begin position="422"/>
        <end position="615"/>
    </location>
</feature>
<dbReference type="GO" id="GO:0003677">
    <property type="term" value="F:DNA binding"/>
    <property type="evidence" value="ECO:0007669"/>
    <property type="project" value="UniProtKB-KW"/>
</dbReference>
<keyword evidence="12" id="KW-0131">Cell cycle</keyword>
<dbReference type="InterPro" id="IPR018541">
    <property type="entry name" value="Ftsk_gamma"/>
</dbReference>
<keyword evidence="4" id="KW-0132">Cell division</keyword>
<feature type="region of interest" description="Disordered" evidence="16">
    <location>
        <begin position="198"/>
        <end position="218"/>
    </location>
</feature>
<dbReference type="SUPFAM" id="SSF46785">
    <property type="entry name" value="Winged helix' DNA-binding domain"/>
    <property type="match status" value="1"/>
</dbReference>
<evidence type="ECO:0000256" key="3">
    <source>
        <dbReference type="ARBA" id="ARBA00022475"/>
    </source>
</evidence>
<evidence type="ECO:0000256" key="1">
    <source>
        <dbReference type="ARBA" id="ARBA00004651"/>
    </source>
</evidence>
<dbReference type="InterPro" id="IPR036388">
    <property type="entry name" value="WH-like_DNA-bd_sf"/>
</dbReference>
<keyword evidence="10" id="KW-0238">DNA-binding</keyword>
<dbReference type="Gene3D" id="1.10.10.10">
    <property type="entry name" value="Winged helix-like DNA-binding domain superfamily/Winged helix DNA-binding domain"/>
    <property type="match status" value="1"/>
</dbReference>
<feature type="binding site" evidence="15">
    <location>
        <begin position="439"/>
        <end position="446"/>
    </location>
    <ligand>
        <name>ATP</name>
        <dbReference type="ChEBI" id="CHEBI:30616"/>
    </ligand>
</feature>
<keyword evidence="8 15" id="KW-0067">ATP-binding</keyword>
<comment type="subunit">
    <text evidence="14">Homohexamer. Forms a ring that surrounds DNA.</text>
</comment>
<keyword evidence="7" id="KW-0159">Chromosome partition</keyword>
<dbReference type="SMART" id="SM00843">
    <property type="entry name" value="Ftsk_gamma"/>
    <property type="match status" value="1"/>
</dbReference>
<dbReference type="Pfam" id="PF13491">
    <property type="entry name" value="FtsK_4TM"/>
    <property type="match status" value="1"/>
</dbReference>
<dbReference type="SUPFAM" id="SSF52540">
    <property type="entry name" value="P-loop containing nucleoside triphosphate hydrolases"/>
    <property type="match status" value="1"/>
</dbReference>
<dbReference type="InterPro" id="IPR002543">
    <property type="entry name" value="FtsK_dom"/>
</dbReference>
<keyword evidence="5 17" id="KW-0812">Transmembrane</keyword>
<keyword evidence="3" id="KW-1003">Cell membrane</keyword>
<organism evidence="19 20">
    <name type="scientific">Desulfoscipio gibsoniae DSM 7213</name>
    <dbReference type="NCBI Taxonomy" id="767817"/>
    <lineage>
        <taxon>Bacteria</taxon>
        <taxon>Bacillati</taxon>
        <taxon>Bacillota</taxon>
        <taxon>Clostridia</taxon>
        <taxon>Eubacteriales</taxon>
        <taxon>Desulfallaceae</taxon>
        <taxon>Desulfoscipio</taxon>
    </lineage>
</organism>
<evidence type="ECO:0000256" key="2">
    <source>
        <dbReference type="ARBA" id="ARBA00006474"/>
    </source>
</evidence>
<evidence type="ECO:0000256" key="4">
    <source>
        <dbReference type="ARBA" id="ARBA00022618"/>
    </source>
</evidence>
<dbReference type="AlphaFoldDB" id="R4KU20"/>
<feature type="transmembrane region" description="Helical" evidence="17">
    <location>
        <begin position="142"/>
        <end position="164"/>
    </location>
</feature>
<proteinExistence type="inferred from homology"/>
<dbReference type="Pfam" id="PF17854">
    <property type="entry name" value="FtsK_alpha"/>
    <property type="match status" value="1"/>
</dbReference>
<feature type="compositionally biased region" description="Polar residues" evidence="16">
    <location>
        <begin position="256"/>
        <end position="269"/>
    </location>
</feature>
<evidence type="ECO:0000256" key="7">
    <source>
        <dbReference type="ARBA" id="ARBA00022829"/>
    </source>
</evidence>
<evidence type="ECO:0000256" key="6">
    <source>
        <dbReference type="ARBA" id="ARBA00022741"/>
    </source>
</evidence>
<dbReference type="InterPro" id="IPR036390">
    <property type="entry name" value="WH_DNA-bd_sf"/>
</dbReference>
<keyword evidence="20" id="KW-1185">Reference proteome</keyword>
<evidence type="ECO:0000256" key="9">
    <source>
        <dbReference type="ARBA" id="ARBA00022989"/>
    </source>
</evidence>
<dbReference type="STRING" id="767817.Desgi_3784"/>
<dbReference type="PANTHER" id="PTHR22683:SF41">
    <property type="entry name" value="DNA TRANSLOCASE FTSK"/>
    <property type="match status" value="1"/>
</dbReference>
<evidence type="ECO:0000313" key="19">
    <source>
        <dbReference type="EMBL" id="AGL03106.1"/>
    </source>
</evidence>
<dbReference type="PANTHER" id="PTHR22683">
    <property type="entry name" value="SPORULATION PROTEIN RELATED"/>
    <property type="match status" value="1"/>
</dbReference>
<evidence type="ECO:0000313" key="20">
    <source>
        <dbReference type="Proteomes" id="UP000013520"/>
    </source>
</evidence>
<keyword evidence="9 17" id="KW-1133">Transmembrane helix</keyword>
<evidence type="ECO:0000256" key="15">
    <source>
        <dbReference type="PROSITE-ProRule" id="PRU00289"/>
    </source>
</evidence>
<keyword evidence="11 17" id="KW-0472">Membrane</keyword>
<dbReference type="InterPro" id="IPR027417">
    <property type="entry name" value="P-loop_NTPase"/>
</dbReference>
<comment type="subcellular location">
    <subcellularLocation>
        <location evidence="1">Cell membrane</location>
        <topology evidence="1">Multi-pass membrane protein</topology>
    </subcellularLocation>
</comment>
<dbReference type="GO" id="GO:0005886">
    <property type="term" value="C:plasma membrane"/>
    <property type="evidence" value="ECO:0007669"/>
    <property type="project" value="UniProtKB-SubCell"/>
</dbReference>
<evidence type="ECO:0000256" key="10">
    <source>
        <dbReference type="ARBA" id="ARBA00023125"/>
    </source>
</evidence>
<evidence type="ECO:0000256" key="8">
    <source>
        <dbReference type="ARBA" id="ARBA00022840"/>
    </source>
</evidence>
<dbReference type="RefSeq" id="WP_006520495.1">
    <property type="nucleotide sequence ID" value="NC_021184.1"/>
</dbReference>
<gene>
    <name evidence="19" type="ORF">Desgi_3784</name>
</gene>
<evidence type="ECO:0000256" key="13">
    <source>
        <dbReference type="ARBA" id="ARBA00024986"/>
    </source>
</evidence>
<dbReference type="InterPro" id="IPR025199">
    <property type="entry name" value="FtsK_4TM"/>
</dbReference>
<dbReference type="GO" id="GO:0007059">
    <property type="term" value="P:chromosome segregation"/>
    <property type="evidence" value="ECO:0007669"/>
    <property type="project" value="UniProtKB-KW"/>
</dbReference>
<protein>
    <submittedName>
        <fullName evidence="19">DNA segregation ATPase, FtsK/SpoIIIE family</fullName>
    </submittedName>
</protein>
<feature type="transmembrane region" description="Helical" evidence="17">
    <location>
        <begin position="115"/>
        <end position="135"/>
    </location>
</feature>
<dbReference type="InterPro" id="IPR041027">
    <property type="entry name" value="FtsK_alpha"/>
</dbReference>
<dbReference type="GO" id="GO:0005524">
    <property type="term" value="F:ATP binding"/>
    <property type="evidence" value="ECO:0007669"/>
    <property type="project" value="UniProtKB-UniRule"/>
</dbReference>
<name>R4KU20_9FIRM</name>
<feature type="transmembrane region" description="Helical" evidence="17">
    <location>
        <begin position="91"/>
        <end position="109"/>
    </location>
</feature>
<evidence type="ECO:0000256" key="17">
    <source>
        <dbReference type="SAM" id="Phobius"/>
    </source>
</evidence>
<feature type="transmembrane region" description="Helical" evidence="17">
    <location>
        <begin position="60"/>
        <end position="79"/>
    </location>
</feature>
<comment type="function">
    <text evidence="13">Essential cell division protein that coordinates cell division and chromosome segregation. The N-terminus is involved in assembly of the cell-division machinery. The C-terminus functions as a DNA motor that moves dsDNA in an ATP-dependent manner towards the dif recombination site, which is located within the replication terminus region. Required for activation of the Xer recombinase, allowing activation of chromosome unlinking by recombination.</text>
</comment>
<dbReference type="HOGENOM" id="CLU_001981_9_6_9"/>
<dbReference type="PROSITE" id="PS50901">
    <property type="entry name" value="FTSK"/>
    <property type="match status" value="1"/>
</dbReference>
<dbReference type="InterPro" id="IPR003593">
    <property type="entry name" value="AAA+_ATPase"/>
</dbReference>
<comment type="similarity">
    <text evidence="2">Belongs to the FtsK/SpoIIIE/SftA family.</text>
</comment>
<accession>R4KU20</accession>
<evidence type="ECO:0000256" key="14">
    <source>
        <dbReference type="ARBA" id="ARBA00025923"/>
    </source>
</evidence>
<evidence type="ECO:0000256" key="5">
    <source>
        <dbReference type="ARBA" id="ARBA00022692"/>
    </source>
</evidence>